<dbReference type="InterPro" id="IPR054554">
    <property type="entry name" value="ZP1/4_Ig-like"/>
</dbReference>
<reference evidence="5" key="1">
    <citation type="submission" date="2017-12" db="EMBL/GenBank/DDBJ databases">
        <title>High-resolution comparative analysis of great ape genomes.</title>
        <authorList>
            <person name="Pollen A."/>
            <person name="Hastie A."/>
            <person name="Hormozdiari F."/>
            <person name="Dougherty M."/>
            <person name="Liu R."/>
            <person name="Chaisson M."/>
            <person name="Hoppe E."/>
            <person name="Hill C."/>
            <person name="Pang A."/>
            <person name="Hillier L."/>
            <person name="Baker C."/>
            <person name="Armstrong J."/>
            <person name="Shendure J."/>
            <person name="Paten B."/>
            <person name="Wilson R."/>
            <person name="Chao H."/>
            <person name="Schneider V."/>
            <person name="Ventura M."/>
            <person name="Kronenberg Z."/>
            <person name="Murali S."/>
            <person name="Gordon D."/>
            <person name="Cantsilieris S."/>
            <person name="Munson K."/>
            <person name="Nelson B."/>
            <person name="Raja A."/>
            <person name="Underwood J."/>
            <person name="Diekhans M."/>
            <person name="Fiddes I."/>
            <person name="Haussler D."/>
            <person name="Eichler E."/>
        </authorList>
    </citation>
    <scope>NUCLEOTIDE SEQUENCE [LARGE SCALE GENOMIC DNA]</scope>
    <source>
        <strain evidence="5">Susie</strain>
    </source>
</reference>
<evidence type="ECO:0000256" key="3">
    <source>
        <dbReference type="ARBA" id="ARBA00022729"/>
    </source>
</evidence>
<evidence type="ECO:0000256" key="2">
    <source>
        <dbReference type="ARBA" id="ARBA00022525"/>
    </source>
</evidence>
<keyword evidence="2" id="KW-0964">Secreted</keyword>
<dbReference type="EMBL" id="NDHI03003558">
    <property type="protein sequence ID" value="PNJ22172.1"/>
    <property type="molecule type" value="Genomic_DNA"/>
</dbReference>
<organism evidence="5">
    <name type="scientific">Pongo abelii</name>
    <name type="common">Sumatran orangutan</name>
    <name type="synonym">Pongo pygmaeus abelii</name>
    <dbReference type="NCBI Taxonomy" id="9601"/>
    <lineage>
        <taxon>Eukaryota</taxon>
        <taxon>Metazoa</taxon>
        <taxon>Chordata</taxon>
        <taxon>Craniata</taxon>
        <taxon>Vertebrata</taxon>
        <taxon>Euteleostomi</taxon>
        <taxon>Mammalia</taxon>
        <taxon>Eutheria</taxon>
        <taxon>Euarchontoglires</taxon>
        <taxon>Primates</taxon>
        <taxon>Haplorrhini</taxon>
        <taxon>Catarrhini</taxon>
        <taxon>Hominidae</taxon>
        <taxon>Pongo</taxon>
    </lineage>
</organism>
<comment type="subcellular location">
    <subcellularLocation>
        <location evidence="1">Secreted</location>
    </subcellularLocation>
</comment>
<protein>
    <submittedName>
        <fullName evidence="5">ZP1 isoform 5</fullName>
    </submittedName>
</protein>
<accession>A0A2J8SN20</accession>
<sequence length="39" mass="4542">RFDVNNCSICYHWVTSRLQEPAVFSADYRGCHVLEKVPT</sequence>
<comment type="caution">
    <text evidence="5">The sequence shown here is derived from an EMBL/GenBank/DDBJ whole genome shotgun (WGS) entry which is preliminary data.</text>
</comment>
<dbReference type="Pfam" id="PF22821">
    <property type="entry name" value="ZP1_ZP4_Ig-like"/>
    <property type="match status" value="1"/>
</dbReference>
<evidence type="ECO:0000259" key="4">
    <source>
        <dbReference type="Pfam" id="PF22821"/>
    </source>
</evidence>
<proteinExistence type="predicted"/>
<feature type="domain" description="Zona pellucida sperm-binding protein 1/4 Ig-like" evidence="4">
    <location>
        <begin position="2"/>
        <end position="36"/>
    </location>
</feature>
<evidence type="ECO:0000313" key="5">
    <source>
        <dbReference type="EMBL" id="PNJ22172.1"/>
    </source>
</evidence>
<feature type="non-terminal residue" evidence="5">
    <location>
        <position position="1"/>
    </location>
</feature>
<dbReference type="GO" id="GO:0005576">
    <property type="term" value="C:extracellular region"/>
    <property type="evidence" value="ECO:0007669"/>
    <property type="project" value="UniProtKB-SubCell"/>
</dbReference>
<keyword evidence="3" id="KW-0732">Signal</keyword>
<evidence type="ECO:0000256" key="1">
    <source>
        <dbReference type="ARBA" id="ARBA00004613"/>
    </source>
</evidence>
<name>A0A2J8SN20_PONAB</name>
<gene>
    <name evidence="5" type="ORF">CR201_G0041635</name>
</gene>
<dbReference type="AlphaFoldDB" id="A0A2J8SN20"/>